<keyword evidence="4" id="KW-1185">Reference proteome</keyword>
<evidence type="ECO:0000259" key="2">
    <source>
        <dbReference type="Pfam" id="PF00171"/>
    </source>
</evidence>
<evidence type="ECO:0000313" key="3">
    <source>
        <dbReference type="EMBL" id="MCX3064156.1"/>
    </source>
</evidence>
<keyword evidence="1" id="KW-0560">Oxidoreductase</keyword>
<dbReference type="Gene3D" id="3.40.605.10">
    <property type="entry name" value="Aldehyde Dehydrogenase, Chain A, domain 1"/>
    <property type="match status" value="1"/>
</dbReference>
<dbReference type="InterPro" id="IPR016161">
    <property type="entry name" value="Ald_DH/histidinol_DH"/>
</dbReference>
<dbReference type="InterPro" id="IPR016163">
    <property type="entry name" value="Ald_DH_C"/>
</dbReference>
<dbReference type="InterPro" id="IPR015590">
    <property type="entry name" value="Aldehyde_DH_dom"/>
</dbReference>
<dbReference type="PANTHER" id="PTHR43353">
    <property type="entry name" value="SUCCINATE-SEMIALDEHYDE DEHYDROGENASE, MITOCHONDRIAL"/>
    <property type="match status" value="1"/>
</dbReference>
<evidence type="ECO:0000256" key="1">
    <source>
        <dbReference type="ARBA" id="ARBA00023002"/>
    </source>
</evidence>
<dbReference type="EMBL" id="JAPHNL010000333">
    <property type="protein sequence ID" value="MCX3064156.1"/>
    <property type="molecule type" value="Genomic_DNA"/>
</dbReference>
<dbReference type="CDD" id="cd07129">
    <property type="entry name" value="ALDH_KGSADH"/>
    <property type="match status" value="1"/>
</dbReference>
<dbReference type="SUPFAM" id="SSF53720">
    <property type="entry name" value="ALDH-like"/>
    <property type="match status" value="1"/>
</dbReference>
<dbReference type="PANTHER" id="PTHR43353:SF3">
    <property type="entry name" value="ALDEHYDE DEHYDROGENASE-RELATED"/>
    <property type="match status" value="1"/>
</dbReference>
<dbReference type="RefSeq" id="WP_266605685.1">
    <property type="nucleotide sequence ID" value="NZ_JAPHNL010000333.1"/>
</dbReference>
<comment type="caution">
    <text evidence="3">The sequence shown here is derived from an EMBL/GenBank/DDBJ whole genome shotgun (WGS) entry which is preliminary data.</text>
</comment>
<accession>A0ABT3U670</accession>
<dbReference type="InterPro" id="IPR050740">
    <property type="entry name" value="Aldehyde_DH_Superfamily"/>
</dbReference>
<evidence type="ECO:0000313" key="4">
    <source>
        <dbReference type="Proteomes" id="UP001163064"/>
    </source>
</evidence>
<organism evidence="3 4">
    <name type="scientific">Streptomyces beihaiensis</name>
    <dbReference type="NCBI Taxonomy" id="2984495"/>
    <lineage>
        <taxon>Bacteria</taxon>
        <taxon>Bacillati</taxon>
        <taxon>Actinomycetota</taxon>
        <taxon>Actinomycetes</taxon>
        <taxon>Kitasatosporales</taxon>
        <taxon>Streptomycetaceae</taxon>
        <taxon>Streptomyces</taxon>
    </lineage>
</organism>
<sequence>MAAAPVWSVDPRTGKQREQVAVEATAEEVDQAVRAAHGARSALADRVVRAAFLRTAADLLDEAEHQLVEAADAETALGPVRLGGELARTSYQLRAFAGVVEEGAFLGVVIDHPDDRATPPVPDLRRYKIPLGVVAVYSASNFPFAFSVAGGDTASALAAGCPVVVKAHPDHPATSELVAAVVRRAAARHGIPEGVLGLVHGFEAGVELVTHPLVSAAGFTGSVRGGRALFDAAAARPVPIPFHGELGSLNPVVVTEAAAAERPEVIGAGLAGSMTLGVGQFCVKPGLVLVPAGEAGERLLKALTAAVSDTDAGVLLDHRMRDNFVAGVAERAELADVESPVTPGAGGEHTVAPGFLTVPAARLAEAGPHDLLLEECFGPVTVVARYSSDEEVAAVLGRLPGNLTATVQLSAGEAAGEGRGLSLLAELTSIAGRVLVNGWPTGVAVAPAQHHGGPYPATTSTSTSVGATAIERWMRPVAYQNAPEALLPAELRDDNPLGLPRRYEGRLEI</sequence>
<dbReference type="Pfam" id="PF00171">
    <property type="entry name" value="Aldedh"/>
    <property type="match status" value="1"/>
</dbReference>
<dbReference type="Proteomes" id="UP001163064">
    <property type="component" value="Unassembled WGS sequence"/>
</dbReference>
<reference evidence="3" key="1">
    <citation type="submission" date="2022-10" db="EMBL/GenBank/DDBJ databases">
        <title>Streptomyces beihaiensis sp. nov., a chitin degrading actinobacterium, isolated from shrimp pond soil.</title>
        <authorList>
            <person name="Xie J."/>
            <person name="Shen N."/>
        </authorList>
    </citation>
    <scope>NUCLEOTIDE SEQUENCE</scope>
    <source>
        <strain evidence="3">GXMU-J5</strain>
    </source>
</reference>
<dbReference type="InterPro" id="IPR044151">
    <property type="entry name" value="ALDH_KGSADH"/>
</dbReference>
<dbReference type="InterPro" id="IPR016162">
    <property type="entry name" value="Ald_DH_N"/>
</dbReference>
<feature type="domain" description="Aldehyde dehydrogenase" evidence="2">
    <location>
        <begin position="8"/>
        <end position="446"/>
    </location>
</feature>
<name>A0ABT3U670_9ACTN</name>
<proteinExistence type="predicted"/>
<dbReference type="Gene3D" id="3.40.309.10">
    <property type="entry name" value="Aldehyde Dehydrogenase, Chain A, domain 2"/>
    <property type="match status" value="1"/>
</dbReference>
<gene>
    <name evidence="3" type="ORF">OFY01_31255</name>
</gene>
<protein>
    <submittedName>
        <fullName evidence="3">Aldehyde dehydrogenase (NADP(+))</fullName>
    </submittedName>
</protein>